<dbReference type="InterPro" id="IPR046938">
    <property type="entry name" value="DNA_clamp_sf"/>
</dbReference>
<comment type="caution">
    <text evidence="2">The sequence shown here is derived from an EMBL/GenBank/DDBJ whole genome shotgun (WGS) entry which is preliminary data.</text>
</comment>
<dbReference type="Proteomes" id="UP000518752">
    <property type="component" value="Unassembled WGS sequence"/>
</dbReference>
<evidence type="ECO:0000313" key="3">
    <source>
        <dbReference type="Proteomes" id="UP000518752"/>
    </source>
</evidence>
<dbReference type="GO" id="GO:0031573">
    <property type="term" value="P:mitotic intra-S DNA damage checkpoint signaling"/>
    <property type="evidence" value="ECO:0007669"/>
    <property type="project" value="TreeGrafter"/>
</dbReference>
<dbReference type="GO" id="GO:0071479">
    <property type="term" value="P:cellular response to ionizing radiation"/>
    <property type="evidence" value="ECO:0007669"/>
    <property type="project" value="TreeGrafter"/>
</dbReference>
<feature type="compositionally biased region" description="Polar residues" evidence="1">
    <location>
        <begin position="382"/>
        <end position="396"/>
    </location>
</feature>
<keyword evidence="3" id="KW-1185">Reference proteome</keyword>
<evidence type="ECO:0000256" key="1">
    <source>
        <dbReference type="SAM" id="MobiDB-lite"/>
    </source>
</evidence>
<dbReference type="GO" id="GO:0000076">
    <property type="term" value="P:DNA replication checkpoint signaling"/>
    <property type="evidence" value="ECO:0007669"/>
    <property type="project" value="TreeGrafter"/>
</dbReference>
<proteinExistence type="predicted"/>
<reference evidence="2 3" key="1">
    <citation type="journal article" date="2020" name="ISME J.">
        <title>Uncovering the hidden diversity of litter-decomposition mechanisms in mushroom-forming fungi.</title>
        <authorList>
            <person name="Floudas D."/>
            <person name="Bentzer J."/>
            <person name="Ahren D."/>
            <person name="Johansson T."/>
            <person name="Persson P."/>
            <person name="Tunlid A."/>
        </authorList>
    </citation>
    <scope>NUCLEOTIDE SEQUENCE [LARGE SCALE GENOMIC DNA]</scope>
    <source>
        <strain evidence="2 3">CBS 406.79</strain>
    </source>
</reference>
<dbReference type="PANTHER" id="PTHR15237:SF0">
    <property type="entry name" value="CELL CYCLE CHECKPOINT CONTROL PROTEIN"/>
    <property type="match status" value="1"/>
</dbReference>
<feature type="compositionally biased region" description="Polar residues" evidence="1">
    <location>
        <begin position="410"/>
        <end position="427"/>
    </location>
</feature>
<dbReference type="EMBL" id="JAACJN010000022">
    <property type="protein sequence ID" value="KAF5389375.1"/>
    <property type="molecule type" value="Genomic_DNA"/>
</dbReference>
<evidence type="ECO:0008006" key="4">
    <source>
        <dbReference type="Google" id="ProtNLM"/>
    </source>
</evidence>
<evidence type="ECO:0000313" key="2">
    <source>
        <dbReference type="EMBL" id="KAF5389375.1"/>
    </source>
</evidence>
<feature type="region of interest" description="Disordered" evidence="1">
    <location>
        <begin position="335"/>
        <end position="437"/>
    </location>
</feature>
<gene>
    <name evidence="2" type="ORF">D9757_004265</name>
</gene>
<dbReference type="GO" id="GO:0006281">
    <property type="term" value="P:DNA repair"/>
    <property type="evidence" value="ECO:0007669"/>
    <property type="project" value="TreeGrafter"/>
</dbReference>
<dbReference type="InterPro" id="IPR007268">
    <property type="entry name" value="Rad9/Ddc1"/>
</dbReference>
<accession>A0A8H5MCG7</accession>
<protein>
    <recommendedName>
        <fullName evidence="4">Cell cycle checkpoint control protein RAD9A</fullName>
    </recommendedName>
</protein>
<dbReference type="AlphaFoldDB" id="A0A8H5MCG7"/>
<name>A0A8H5MCG7_9AGAR</name>
<dbReference type="Pfam" id="PF04139">
    <property type="entry name" value="Rad9"/>
    <property type="match status" value="1"/>
</dbReference>
<dbReference type="Gene3D" id="3.70.10.10">
    <property type="match status" value="1"/>
</dbReference>
<dbReference type="OrthoDB" id="60092at2759"/>
<dbReference type="SUPFAM" id="SSF55979">
    <property type="entry name" value="DNA clamp"/>
    <property type="match status" value="1"/>
</dbReference>
<organism evidence="2 3">
    <name type="scientific">Collybiopsis confluens</name>
    <dbReference type="NCBI Taxonomy" id="2823264"/>
    <lineage>
        <taxon>Eukaryota</taxon>
        <taxon>Fungi</taxon>
        <taxon>Dikarya</taxon>
        <taxon>Basidiomycota</taxon>
        <taxon>Agaricomycotina</taxon>
        <taxon>Agaricomycetes</taxon>
        <taxon>Agaricomycetidae</taxon>
        <taxon>Agaricales</taxon>
        <taxon>Marasmiineae</taxon>
        <taxon>Omphalotaceae</taxon>
        <taxon>Collybiopsis</taxon>
    </lineage>
</organism>
<dbReference type="PANTHER" id="PTHR15237">
    <property type="entry name" value="DNA REPAIR PROTEIN RAD9"/>
    <property type="match status" value="1"/>
</dbReference>
<sequence length="530" mass="58472">MVTRAASRLVPELPPRPTLMQASFDAHSLKPFTRALSCLSRYGEELSIYATAETLSLFCTNSSKSAYCRFKFNSDFFSRYRVGDPAKGIHDTFVGQLMAKSLLSILKHKTIESTLERCEISTVEADSTHNADADDEKRDGLESKLIVRLHCKHGVIKTHKLLLLGSTTLMAPGIPDPSHESLLTIGPRAIREMIEQFSLPKGVKSDPQLVWTFSETNVEVRSLGSSIDSKSEYQPFRLLIWYPLHISTGTAQLATELSISAEEFDVYNLYETPTTITFHLREFNATIAFAELSGLGLDIRFTDPAEPLFIDVEGESFETLFVISTSQPPGMYVRTQQRNGRLASSGPLKKRLREDTPAGESRFKKPTKAVQPTTDRADVTRDTNSPARSALSSRQSMPPPATPGIRASQRHATPISSGLAVDSTSSLPPTPEQPDLETALAPQQPLFLPGSSQLSILDEEELKESGLGIEHMTVDEFDEMMEGMEEEEDELSARGNDSLAADEPVLGATQHPGATLDDDLIRTFHPLFED</sequence>
<dbReference type="GO" id="GO:0030896">
    <property type="term" value="C:checkpoint clamp complex"/>
    <property type="evidence" value="ECO:0007669"/>
    <property type="project" value="InterPro"/>
</dbReference>